<dbReference type="GO" id="GO:0016757">
    <property type="term" value="F:glycosyltransferase activity"/>
    <property type="evidence" value="ECO:0007669"/>
    <property type="project" value="TreeGrafter"/>
</dbReference>
<name>A0A7S4HLH0_9STRA</name>
<accession>A0A7S4HLH0</accession>
<gene>
    <name evidence="3" type="ORF">OAUR00152_LOCUS1387</name>
</gene>
<reference evidence="3" key="1">
    <citation type="submission" date="2021-01" db="EMBL/GenBank/DDBJ databases">
        <authorList>
            <person name="Corre E."/>
            <person name="Pelletier E."/>
            <person name="Niang G."/>
            <person name="Scheremetjew M."/>
            <person name="Finn R."/>
            <person name="Kale V."/>
            <person name="Holt S."/>
            <person name="Cochrane G."/>
            <person name="Meng A."/>
            <person name="Brown T."/>
            <person name="Cohen L."/>
        </authorList>
    </citation>
    <scope>NUCLEOTIDE SEQUENCE</scope>
    <source>
        <strain evidence="3">Isolate 1302-5</strain>
    </source>
</reference>
<protein>
    <recommendedName>
        <fullName evidence="2">Nucleotide-diphospho-sugar transferase domain-containing protein</fullName>
    </recommendedName>
</protein>
<evidence type="ECO:0000313" key="3">
    <source>
        <dbReference type="EMBL" id="CAE2202726.1"/>
    </source>
</evidence>
<dbReference type="EMBL" id="HBKQ01002069">
    <property type="protein sequence ID" value="CAE2202726.1"/>
    <property type="molecule type" value="Transcribed_RNA"/>
</dbReference>
<evidence type="ECO:0000256" key="1">
    <source>
        <dbReference type="SAM" id="MobiDB-lite"/>
    </source>
</evidence>
<feature type="region of interest" description="Disordered" evidence="1">
    <location>
        <begin position="103"/>
        <end position="123"/>
    </location>
</feature>
<dbReference type="PANTHER" id="PTHR47032">
    <property type="entry name" value="UDP-D-XYLOSE:L-FUCOSE ALPHA-1,3-D-XYLOSYLTRANSFERASE-RELATED"/>
    <property type="match status" value="1"/>
</dbReference>
<feature type="compositionally biased region" description="Low complexity" evidence="1">
    <location>
        <begin position="20"/>
        <end position="31"/>
    </location>
</feature>
<dbReference type="Pfam" id="PF03407">
    <property type="entry name" value="Nucleotid_trans"/>
    <property type="match status" value="1"/>
</dbReference>
<dbReference type="InterPro" id="IPR005069">
    <property type="entry name" value="Nucl-diP-sugar_transferase"/>
</dbReference>
<organism evidence="3">
    <name type="scientific">Odontella aurita</name>
    <dbReference type="NCBI Taxonomy" id="265563"/>
    <lineage>
        <taxon>Eukaryota</taxon>
        <taxon>Sar</taxon>
        <taxon>Stramenopiles</taxon>
        <taxon>Ochrophyta</taxon>
        <taxon>Bacillariophyta</taxon>
        <taxon>Mediophyceae</taxon>
        <taxon>Biddulphiophycidae</taxon>
        <taxon>Eupodiscales</taxon>
        <taxon>Odontellaceae</taxon>
        <taxon>Odontella</taxon>
    </lineage>
</organism>
<dbReference type="AlphaFoldDB" id="A0A7S4HLH0"/>
<feature type="domain" description="Nucleotide-diphospho-sugar transferase" evidence="2">
    <location>
        <begin position="330"/>
        <end position="542"/>
    </location>
</feature>
<proteinExistence type="predicted"/>
<dbReference type="InterPro" id="IPR052636">
    <property type="entry name" value="UDP-D-xylose:L-fucose_XylT"/>
</dbReference>
<evidence type="ECO:0000259" key="2">
    <source>
        <dbReference type="Pfam" id="PF03407"/>
    </source>
</evidence>
<feature type="region of interest" description="Disordered" evidence="1">
    <location>
        <begin position="1"/>
        <end position="32"/>
    </location>
</feature>
<dbReference type="GO" id="GO:0005794">
    <property type="term" value="C:Golgi apparatus"/>
    <property type="evidence" value="ECO:0007669"/>
    <property type="project" value="TreeGrafter"/>
</dbReference>
<sequence>MNPSLRPPISKSSSRRGKPNRSSSSSGNRRSAVPFNHNRVLLHAVMLVGAFYAGLMTGMRAKASSLDCGGVHPGRVSPAKTDDEIEAIVEQRLSVERERCRTYQKPNNSNGKGGRPVPRFGSTTTKFATGAVRTSKSDFLSLYDYGGPEDHNHDGGGEDALILYSSRSAMPSDDAKADYAMYDYGNGIPSVSAADATENCENMNVIVVNARKSKQCTVITYGYENYHVQRWMRINEVDGGPLVQDLPLVHVGRGMQDNGRDQFVPPDKFQSNKAMDMLKSHLNGLDDKKIKSATKGIAKDNTIIVMVCNKGQSDLLMNFACNAKSRGLDISNVLVFATDEGTEDIAKGLGFATFYDNAMFGKLPSEEAKRYGDRTFTAMMYAKVVTVQLVLMQGYDVLFQDVDIVWYKNPLDFFHDKSSPLQRFDVLLQDDGARTVRYAPFSGNSGFYYVRSNHKTRHLFNTLLFSAALILKTGSHQQVLGALLAEHSALFGLHVKTLDGASFPGGYHYHRDKGLMRDIAKGTKTPWLFHMSWTTNKDNKVLFFKQMGLWHIKEQCEKLDSMVATRSVTADSCCSTEPLVSCHFKDKPSIKPCPDSPLIDQWGKSFW</sequence>
<dbReference type="PANTHER" id="PTHR47032:SF1">
    <property type="entry name" value="UDP-D-XYLOSE:L-FUCOSE ALPHA-1,3-D-XYLOSYLTRANSFERASE-RELATED"/>
    <property type="match status" value="1"/>
</dbReference>